<dbReference type="InterPro" id="IPR000873">
    <property type="entry name" value="AMP-dep_synth/lig_dom"/>
</dbReference>
<dbReference type="Pfam" id="PF13193">
    <property type="entry name" value="AMP-binding_C"/>
    <property type="match status" value="1"/>
</dbReference>
<dbReference type="Gene3D" id="3.30.300.30">
    <property type="match status" value="1"/>
</dbReference>
<keyword evidence="3" id="KW-0436">Ligase</keyword>
<evidence type="ECO:0000313" key="10">
    <source>
        <dbReference type="EMBL" id="PXW50538.1"/>
    </source>
</evidence>
<dbReference type="GO" id="GO:0003987">
    <property type="term" value="F:acetate-CoA ligase activity"/>
    <property type="evidence" value="ECO:0007669"/>
    <property type="project" value="UniProtKB-EC"/>
</dbReference>
<accession>A0A2V3TS37</accession>
<evidence type="ECO:0000256" key="4">
    <source>
        <dbReference type="ARBA" id="ARBA00022741"/>
    </source>
</evidence>
<protein>
    <recommendedName>
        <fullName evidence="2">acetate--CoA ligase</fullName>
        <ecNumber evidence="2">6.2.1.1</ecNumber>
    </recommendedName>
</protein>
<keyword evidence="6" id="KW-0007">Acetylation</keyword>
<dbReference type="Pfam" id="PF16177">
    <property type="entry name" value="ACAS_N"/>
    <property type="match status" value="1"/>
</dbReference>
<dbReference type="PROSITE" id="PS00455">
    <property type="entry name" value="AMP_BINDING"/>
    <property type="match status" value="1"/>
</dbReference>
<dbReference type="SUPFAM" id="SSF56801">
    <property type="entry name" value="Acetyl-CoA synthetase-like"/>
    <property type="match status" value="1"/>
</dbReference>
<evidence type="ECO:0000259" key="9">
    <source>
        <dbReference type="Pfam" id="PF16177"/>
    </source>
</evidence>
<feature type="domain" description="AMP-binding enzyme C-terminal" evidence="8">
    <location>
        <begin position="532"/>
        <end position="610"/>
    </location>
</feature>
<evidence type="ECO:0000256" key="6">
    <source>
        <dbReference type="ARBA" id="ARBA00022990"/>
    </source>
</evidence>
<dbReference type="Gene3D" id="3.40.50.12780">
    <property type="entry name" value="N-terminal domain of ligase-like"/>
    <property type="match status" value="1"/>
</dbReference>
<keyword evidence="5" id="KW-0067">ATP-binding</keyword>
<dbReference type="InterPro" id="IPR045851">
    <property type="entry name" value="AMP-bd_C_sf"/>
</dbReference>
<evidence type="ECO:0000256" key="1">
    <source>
        <dbReference type="ARBA" id="ARBA00006432"/>
    </source>
</evidence>
<dbReference type="GO" id="GO:0006085">
    <property type="term" value="P:acetyl-CoA biosynthetic process"/>
    <property type="evidence" value="ECO:0007669"/>
    <property type="project" value="TreeGrafter"/>
</dbReference>
<proteinExistence type="inferred from homology"/>
<dbReference type="PANTHER" id="PTHR24095:SF14">
    <property type="entry name" value="ACETYL-COENZYME A SYNTHETASE 1"/>
    <property type="match status" value="1"/>
</dbReference>
<evidence type="ECO:0000259" key="8">
    <source>
        <dbReference type="Pfam" id="PF13193"/>
    </source>
</evidence>
<dbReference type="AlphaFoldDB" id="A0A2V3TS37"/>
<comment type="caution">
    <text evidence="10">The sequence shown here is derived from an EMBL/GenBank/DDBJ whole genome shotgun (WGS) entry which is preliminary data.</text>
</comment>
<sequence length="649" mass="70853">MIDTIVWEPPKDLIEASNLKAFMNSHGLSTYESLLARAEADPNWFWGTILSNLQFHHPYEELLDLSRGPAFARWCVGGQTNAVLSCIERHRNTPVWQKECVVWEGESGEIRRLSYEEVSHQIDMLATGLRTIGIGRGHVVGLHLPNVPEAIVAFFAVAKIGAIALPLFSGFGVSALATRLNDAGASAVITADGSHRRGTLVPMYSVVDEAAKSAPSLQRIIVLRHAHNEVSLVDERDHWLHELSLTVSGECPTEEMQADDPLMLMYTSGTTGKPKGTVHSHCGFPAKMALDLGLMLDVKSSDRLLWMSDMGWLVGPIVAVGATLLGATAVLAEGGPDYPDVSRMWRLIEDHQVTFLGIAPTIIRSFIKAGGAEVDQWSLSSLRICASTGEVWTPEAWMWTFENVCRKRVPILNYTGGTEIGGAILTGTVLHPMKPCAFTAVIPGMQADIVDDVGQSVAPGTVGELVLRGPSIGLTRSLWRDDERYLESYWSTFRGLWRQGDWAYRDEDGFWYIRGRSDDTLKIAGKRTGPSEIEGLLTGGGKIAEAAVVGVPDPVKGQAVGCIVTLMPGLEWNEALRSELERLVVTGLGPPFRPKFILPVSELPKTRNMKVMRRVVRAACLGEEPGDLSSLVNPAAVLEIRTVINSINL</sequence>
<gene>
    <name evidence="10" type="ORF">C7450_12616</name>
</gene>
<dbReference type="EMBL" id="QJJK01000026">
    <property type="protein sequence ID" value="PXW50538.1"/>
    <property type="molecule type" value="Genomic_DNA"/>
</dbReference>
<dbReference type="EC" id="6.2.1.1" evidence="2"/>
<dbReference type="InterPro" id="IPR025110">
    <property type="entry name" value="AMP-bd_C"/>
</dbReference>
<feature type="domain" description="AMP-dependent synthetase/ligase" evidence="7">
    <location>
        <begin position="97"/>
        <end position="472"/>
    </location>
</feature>
<reference evidence="10 11" key="1">
    <citation type="submission" date="2018-05" db="EMBL/GenBank/DDBJ databases">
        <title>Genomic Encyclopedia of Type Strains, Phase IV (KMG-IV): sequencing the most valuable type-strain genomes for metagenomic binning, comparative biology and taxonomic classification.</title>
        <authorList>
            <person name="Goeker M."/>
        </authorList>
    </citation>
    <scope>NUCLEOTIDE SEQUENCE [LARGE SCALE GENOMIC DNA]</scope>
    <source>
        <strain evidence="10 11">DSM 6462</strain>
    </source>
</reference>
<dbReference type="Proteomes" id="UP000248021">
    <property type="component" value="Unassembled WGS sequence"/>
</dbReference>
<name>A0A2V3TS37_9HYPH</name>
<keyword evidence="11" id="KW-1185">Reference proteome</keyword>
<evidence type="ECO:0000256" key="3">
    <source>
        <dbReference type="ARBA" id="ARBA00022598"/>
    </source>
</evidence>
<dbReference type="OrthoDB" id="9803968at2"/>
<evidence type="ECO:0000313" key="11">
    <source>
        <dbReference type="Proteomes" id="UP000248021"/>
    </source>
</evidence>
<dbReference type="Pfam" id="PF00501">
    <property type="entry name" value="AMP-binding"/>
    <property type="match status" value="1"/>
</dbReference>
<dbReference type="RefSeq" id="WP_110378591.1">
    <property type="nucleotide sequence ID" value="NZ_JAHBRY010000004.1"/>
</dbReference>
<dbReference type="InterPro" id="IPR042099">
    <property type="entry name" value="ANL_N_sf"/>
</dbReference>
<organism evidence="10 11">
    <name type="scientific">Chelatococcus asaccharovorans</name>
    <dbReference type="NCBI Taxonomy" id="28210"/>
    <lineage>
        <taxon>Bacteria</taxon>
        <taxon>Pseudomonadati</taxon>
        <taxon>Pseudomonadota</taxon>
        <taxon>Alphaproteobacteria</taxon>
        <taxon>Hyphomicrobiales</taxon>
        <taxon>Chelatococcaceae</taxon>
        <taxon>Chelatococcus</taxon>
    </lineage>
</organism>
<keyword evidence="4" id="KW-0547">Nucleotide-binding</keyword>
<evidence type="ECO:0000256" key="2">
    <source>
        <dbReference type="ARBA" id="ARBA00013275"/>
    </source>
</evidence>
<comment type="similarity">
    <text evidence="1">Belongs to the ATP-dependent AMP-binding enzyme family.</text>
</comment>
<feature type="domain" description="Acetyl-coenzyme A synthetase N-terminal" evidence="9">
    <location>
        <begin position="31"/>
        <end position="86"/>
    </location>
</feature>
<dbReference type="InterPro" id="IPR032387">
    <property type="entry name" value="ACAS_N"/>
</dbReference>
<evidence type="ECO:0000259" key="7">
    <source>
        <dbReference type="Pfam" id="PF00501"/>
    </source>
</evidence>
<dbReference type="PANTHER" id="PTHR24095">
    <property type="entry name" value="ACETYL-COENZYME A SYNTHETASE"/>
    <property type="match status" value="1"/>
</dbReference>
<evidence type="ECO:0000256" key="5">
    <source>
        <dbReference type="ARBA" id="ARBA00022840"/>
    </source>
</evidence>
<dbReference type="GO" id="GO:0005524">
    <property type="term" value="F:ATP binding"/>
    <property type="evidence" value="ECO:0007669"/>
    <property type="project" value="UniProtKB-KW"/>
</dbReference>
<dbReference type="InterPro" id="IPR020845">
    <property type="entry name" value="AMP-binding_CS"/>
</dbReference>